<dbReference type="PaxDb" id="3218-PP1S114_156V6.1"/>
<name>A0A2K1K7M7_PHYPA</name>
<gene>
    <name evidence="3" type="ORF">PHYPA_011671</name>
</gene>
<feature type="transmembrane region" description="Helical" evidence="2">
    <location>
        <begin position="180"/>
        <end position="198"/>
    </location>
</feature>
<feature type="transmembrane region" description="Helical" evidence="2">
    <location>
        <begin position="289"/>
        <end position="312"/>
    </location>
</feature>
<keyword evidence="2" id="KW-0472">Membrane</keyword>
<sequence>MKEDALEAAPEVDVPEDASQPDMEAPLIRKGVQFSDVEDDFDPDKEEQRAKLRSKYKRVLSNPKDELRRFRSGLSWLGLDQSTTIKVVCSRILFVLLAFVVPIFNYSFVSCENCEERRRHPFEKLVQMSETVLAIVSFFCLSHILHKYGLRRTLLLDKIVKESPEVQQGFQAKLDSSFSILAWMLLPTFLVALGHRAWWFYYVTVSIPYFTDIPRINVILFIASIFSWLYRTSVFLFMCVLFRLMCSLQILRLRGYYKLLEVTSEVSIILKEHMKLRNQLTTISHRFRIFLILALFTIIFSQLSSLFQILLYAKTINFFRAGDLAVCSLVQLTGLVLCLQGAAKITHKAQHIVTSVSKWHALATCSPGTIIESTSSSRRTSFYGPAHPLLHNRRSSFDDFDSRDAFEEVLTHDLEAFQKRQALVTYLQHTRAGISLYGFVLDRGFLYMIFGVTFSSTLFVLGKTILA</sequence>
<dbReference type="Gramene" id="Pp3c8_16960V3.3">
    <property type="protein sequence ID" value="PAC:32965490.CDS.1"/>
    <property type="gene ID" value="Pp3c8_16960"/>
</dbReference>
<dbReference type="InterPro" id="IPR021924">
    <property type="entry name" value="DUF3537"/>
</dbReference>
<organism evidence="3">
    <name type="scientific">Physcomitrium patens</name>
    <name type="common">Spreading-leaved earth moss</name>
    <name type="synonym">Physcomitrella patens</name>
    <dbReference type="NCBI Taxonomy" id="3218"/>
    <lineage>
        <taxon>Eukaryota</taxon>
        <taxon>Viridiplantae</taxon>
        <taxon>Streptophyta</taxon>
        <taxon>Embryophyta</taxon>
        <taxon>Bryophyta</taxon>
        <taxon>Bryophytina</taxon>
        <taxon>Bryopsida</taxon>
        <taxon>Funariidae</taxon>
        <taxon>Funariales</taxon>
        <taxon>Funariaceae</taxon>
        <taxon>Physcomitrium</taxon>
    </lineage>
</organism>
<feature type="transmembrane region" description="Helical" evidence="2">
    <location>
        <begin position="445"/>
        <end position="466"/>
    </location>
</feature>
<dbReference type="FunCoup" id="A0A2K1K7M7">
    <property type="interactions" value="1082"/>
</dbReference>
<feature type="region of interest" description="Disordered" evidence="1">
    <location>
        <begin position="1"/>
        <end position="25"/>
    </location>
</feature>
<protein>
    <recommendedName>
        <fullName evidence="6">Gustatory receptor</fullName>
    </recommendedName>
</protein>
<proteinExistence type="predicted"/>
<evidence type="ECO:0000313" key="5">
    <source>
        <dbReference type="Proteomes" id="UP000006727"/>
    </source>
</evidence>
<dbReference type="Pfam" id="PF12056">
    <property type="entry name" value="DUF3537"/>
    <property type="match status" value="1"/>
</dbReference>
<dbReference type="AlphaFoldDB" id="A0A2K1K7M7"/>
<keyword evidence="2" id="KW-1133">Transmembrane helix</keyword>
<dbReference type="EnsemblPlants" id="Pp3c8_16960V3.1">
    <property type="protein sequence ID" value="PAC:32965488.CDS.1"/>
    <property type="gene ID" value="Pp3c8_16960"/>
</dbReference>
<evidence type="ECO:0000256" key="1">
    <source>
        <dbReference type="SAM" id="MobiDB-lite"/>
    </source>
</evidence>
<dbReference type="EMBL" id="ABEU02000008">
    <property type="protein sequence ID" value="PNR49775.1"/>
    <property type="molecule type" value="Genomic_DNA"/>
</dbReference>
<accession>A0A2K1K7M7</accession>
<reference evidence="3 5" key="1">
    <citation type="journal article" date="2008" name="Science">
        <title>The Physcomitrella genome reveals evolutionary insights into the conquest of land by plants.</title>
        <authorList>
            <person name="Rensing S."/>
            <person name="Lang D."/>
            <person name="Zimmer A."/>
            <person name="Terry A."/>
            <person name="Salamov A."/>
            <person name="Shapiro H."/>
            <person name="Nishiyama T."/>
            <person name="Perroud P.-F."/>
            <person name="Lindquist E."/>
            <person name="Kamisugi Y."/>
            <person name="Tanahashi T."/>
            <person name="Sakakibara K."/>
            <person name="Fujita T."/>
            <person name="Oishi K."/>
            <person name="Shin-I T."/>
            <person name="Kuroki Y."/>
            <person name="Toyoda A."/>
            <person name="Suzuki Y."/>
            <person name="Hashimoto A."/>
            <person name="Yamaguchi K."/>
            <person name="Sugano A."/>
            <person name="Kohara Y."/>
            <person name="Fujiyama A."/>
            <person name="Anterola A."/>
            <person name="Aoki S."/>
            <person name="Ashton N."/>
            <person name="Barbazuk W.B."/>
            <person name="Barker E."/>
            <person name="Bennetzen J."/>
            <person name="Bezanilla M."/>
            <person name="Blankenship R."/>
            <person name="Cho S.H."/>
            <person name="Dutcher S."/>
            <person name="Estelle M."/>
            <person name="Fawcett J.A."/>
            <person name="Gundlach H."/>
            <person name="Hanada K."/>
            <person name="Heyl A."/>
            <person name="Hicks K.A."/>
            <person name="Hugh J."/>
            <person name="Lohr M."/>
            <person name="Mayer K."/>
            <person name="Melkozernov A."/>
            <person name="Murata T."/>
            <person name="Nelson D."/>
            <person name="Pils B."/>
            <person name="Prigge M."/>
            <person name="Reiss B."/>
            <person name="Renner T."/>
            <person name="Rombauts S."/>
            <person name="Rushton P."/>
            <person name="Sanderfoot A."/>
            <person name="Schween G."/>
            <person name="Shiu S.-H."/>
            <person name="Stueber K."/>
            <person name="Theodoulou F.L."/>
            <person name="Tu H."/>
            <person name="Van de Peer Y."/>
            <person name="Verrier P.J."/>
            <person name="Waters E."/>
            <person name="Wood A."/>
            <person name="Yang L."/>
            <person name="Cove D."/>
            <person name="Cuming A."/>
            <person name="Hasebe M."/>
            <person name="Lucas S."/>
            <person name="Mishler D.B."/>
            <person name="Reski R."/>
            <person name="Grigoriev I."/>
            <person name="Quatrano R.S."/>
            <person name="Boore J.L."/>
        </authorList>
    </citation>
    <scope>NUCLEOTIDE SEQUENCE [LARGE SCALE GENOMIC DNA]</scope>
    <source>
        <strain evidence="4 5">cv. Gransden 2004</strain>
    </source>
</reference>
<dbReference type="EnsemblPlants" id="Pp3c8_16960V3.3">
    <property type="protein sequence ID" value="PAC:32965490.CDS.1"/>
    <property type="gene ID" value="Pp3c8_16960"/>
</dbReference>
<evidence type="ECO:0000313" key="4">
    <source>
        <dbReference type="EnsemblPlants" id="PAC:32965488.CDS.1"/>
    </source>
</evidence>
<feature type="transmembrane region" description="Helical" evidence="2">
    <location>
        <begin position="88"/>
        <end position="108"/>
    </location>
</feature>
<dbReference type="PANTHER" id="PTHR31963:SF4">
    <property type="entry name" value="GUSTATORY RECEPTOR"/>
    <property type="match status" value="1"/>
</dbReference>
<reference evidence="3 5" key="2">
    <citation type="journal article" date="2018" name="Plant J.">
        <title>The Physcomitrella patens chromosome-scale assembly reveals moss genome structure and evolution.</title>
        <authorList>
            <person name="Lang D."/>
            <person name="Ullrich K.K."/>
            <person name="Murat F."/>
            <person name="Fuchs J."/>
            <person name="Jenkins J."/>
            <person name="Haas F.B."/>
            <person name="Piednoel M."/>
            <person name="Gundlach H."/>
            <person name="Van Bel M."/>
            <person name="Meyberg R."/>
            <person name="Vives C."/>
            <person name="Morata J."/>
            <person name="Symeonidi A."/>
            <person name="Hiss M."/>
            <person name="Muchero W."/>
            <person name="Kamisugi Y."/>
            <person name="Saleh O."/>
            <person name="Blanc G."/>
            <person name="Decker E.L."/>
            <person name="van Gessel N."/>
            <person name="Grimwood J."/>
            <person name="Hayes R.D."/>
            <person name="Graham S.W."/>
            <person name="Gunter L.E."/>
            <person name="McDaniel S.F."/>
            <person name="Hoernstein S.N.W."/>
            <person name="Larsson A."/>
            <person name="Li F.W."/>
            <person name="Perroud P.F."/>
            <person name="Phillips J."/>
            <person name="Ranjan P."/>
            <person name="Rokshar D.S."/>
            <person name="Rothfels C.J."/>
            <person name="Schneider L."/>
            <person name="Shu S."/>
            <person name="Stevenson D.W."/>
            <person name="Thummler F."/>
            <person name="Tillich M."/>
            <person name="Villarreal Aguilar J.C."/>
            <person name="Widiez T."/>
            <person name="Wong G.K."/>
            <person name="Wymore A."/>
            <person name="Zhang Y."/>
            <person name="Zimmer A.D."/>
            <person name="Quatrano R.S."/>
            <person name="Mayer K.F.X."/>
            <person name="Goodstein D."/>
            <person name="Casacuberta J.M."/>
            <person name="Vandepoele K."/>
            <person name="Reski R."/>
            <person name="Cuming A.C."/>
            <person name="Tuskan G.A."/>
            <person name="Maumus F."/>
            <person name="Salse J."/>
            <person name="Schmutz J."/>
            <person name="Rensing S.A."/>
        </authorList>
    </citation>
    <scope>NUCLEOTIDE SEQUENCE [LARGE SCALE GENOMIC DNA]</scope>
    <source>
        <strain evidence="4 5">cv. Gransden 2004</strain>
    </source>
</reference>
<dbReference type="Gramene" id="Pp3c8_16960V3.1">
    <property type="protein sequence ID" value="PAC:32965488.CDS.1"/>
    <property type="gene ID" value="Pp3c8_16960"/>
</dbReference>
<evidence type="ECO:0000313" key="3">
    <source>
        <dbReference type="EMBL" id="PNR49775.1"/>
    </source>
</evidence>
<feature type="transmembrane region" description="Helical" evidence="2">
    <location>
        <begin position="318"/>
        <end position="339"/>
    </location>
</feature>
<evidence type="ECO:0008006" key="6">
    <source>
        <dbReference type="Google" id="ProtNLM"/>
    </source>
</evidence>
<keyword evidence="2" id="KW-0812">Transmembrane</keyword>
<dbReference type="Gramene" id="Pp3c8_16960V3.2">
    <property type="protein sequence ID" value="PAC:32965489.CDS.1"/>
    <property type="gene ID" value="Pp3c8_16960"/>
</dbReference>
<keyword evidence="5" id="KW-1185">Reference proteome</keyword>
<feature type="transmembrane region" description="Helical" evidence="2">
    <location>
        <begin position="218"/>
        <end position="244"/>
    </location>
</feature>
<evidence type="ECO:0000256" key="2">
    <source>
        <dbReference type="SAM" id="Phobius"/>
    </source>
</evidence>
<dbReference type="Proteomes" id="UP000006727">
    <property type="component" value="Chromosome 8"/>
</dbReference>
<reference evidence="4" key="3">
    <citation type="submission" date="2020-12" db="UniProtKB">
        <authorList>
            <consortium name="EnsemblPlants"/>
        </authorList>
    </citation>
    <scope>IDENTIFICATION</scope>
</reference>
<dbReference type="EnsemblPlants" id="Pp3c8_16960V3.2">
    <property type="protein sequence ID" value="PAC:32965489.CDS.1"/>
    <property type="gene ID" value="Pp3c8_16960"/>
</dbReference>
<dbReference type="InParanoid" id="A0A2K1K7M7"/>
<dbReference type="PANTHER" id="PTHR31963">
    <property type="entry name" value="RAS GUANINE NUCLEOTIDE EXCHANGE FACTOR K"/>
    <property type="match status" value="1"/>
</dbReference>
<dbReference type="OMA" id="EVQDGYQ"/>